<dbReference type="PANTHER" id="PTHR31157">
    <property type="entry name" value="SCP DOMAIN-CONTAINING PROTEIN"/>
    <property type="match status" value="1"/>
</dbReference>
<dbReference type="EMBL" id="CP014327">
    <property type="protein sequence ID" value="AML50891.1"/>
    <property type="molecule type" value="Genomic_DNA"/>
</dbReference>
<feature type="signal peptide" evidence="1">
    <location>
        <begin position="1"/>
        <end position="16"/>
    </location>
</feature>
<name>A0A126UXU9_9RHOB</name>
<dbReference type="Gene3D" id="3.40.33.10">
    <property type="entry name" value="CAP"/>
    <property type="match status" value="1"/>
</dbReference>
<keyword evidence="1" id="KW-0732">Signal</keyword>
<dbReference type="STRING" id="1579316.RC74_06005"/>
<proteinExistence type="predicted"/>
<dbReference type="Pfam" id="PF00188">
    <property type="entry name" value="CAP"/>
    <property type="match status" value="1"/>
</dbReference>
<dbReference type="SUPFAM" id="SSF55797">
    <property type="entry name" value="PR-1-like"/>
    <property type="match status" value="1"/>
</dbReference>
<feature type="chain" id="PRO_5007443137" description="SCP domain-containing protein" evidence="1">
    <location>
        <begin position="17"/>
        <end position="181"/>
    </location>
</feature>
<dbReference type="InterPro" id="IPR014044">
    <property type="entry name" value="CAP_dom"/>
</dbReference>
<dbReference type="CDD" id="cd05379">
    <property type="entry name" value="CAP_bacterial"/>
    <property type="match status" value="1"/>
</dbReference>
<evidence type="ECO:0000313" key="3">
    <source>
        <dbReference type="EMBL" id="AML50891.1"/>
    </source>
</evidence>
<dbReference type="InterPro" id="IPR035940">
    <property type="entry name" value="CAP_sf"/>
</dbReference>
<evidence type="ECO:0000259" key="2">
    <source>
        <dbReference type="Pfam" id="PF00188"/>
    </source>
</evidence>
<reference evidence="3 4" key="1">
    <citation type="submission" date="2016-02" db="EMBL/GenBank/DDBJ databases">
        <title>Complete genome sequence of Halocynthiibacter arcticus PAMC 20958t from arctic marine sediment.</title>
        <authorList>
            <person name="Lee Y.M."/>
            <person name="Baek K."/>
            <person name="Lee H.K."/>
            <person name="Shin S.C."/>
        </authorList>
    </citation>
    <scope>NUCLEOTIDE SEQUENCE [LARGE SCALE GENOMIC DNA]</scope>
    <source>
        <strain evidence="3">PAMC 20958</strain>
    </source>
</reference>
<gene>
    <name evidence="3" type="ORF">RC74_06005</name>
</gene>
<dbReference type="Proteomes" id="UP000070371">
    <property type="component" value="Chromosome"/>
</dbReference>
<evidence type="ECO:0000313" key="4">
    <source>
        <dbReference type="Proteomes" id="UP000070371"/>
    </source>
</evidence>
<feature type="domain" description="SCP" evidence="2">
    <location>
        <begin position="50"/>
        <end position="162"/>
    </location>
</feature>
<evidence type="ECO:0000256" key="1">
    <source>
        <dbReference type="SAM" id="SignalP"/>
    </source>
</evidence>
<dbReference type="RefSeq" id="WP_039002840.1">
    <property type="nucleotide sequence ID" value="NZ_CP014327.1"/>
</dbReference>
<dbReference type="PROSITE" id="PS51257">
    <property type="entry name" value="PROKAR_LIPOPROTEIN"/>
    <property type="match status" value="1"/>
</dbReference>
<dbReference type="PANTHER" id="PTHR31157:SF1">
    <property type="entry name" value="SCP DOMAIN-CONTAINING PROTEIN"/>
    <property type="match status" value="1"/>
</dbReference>
<protein>
    <recommendedName>
        <fullName evidence="2">SCP domain-containing protein</fullName>
    </recommendedName>
</protein>
<accession>A0A126UXU9</accession>
<dbReference type="OrthoDB" id="7846629at2"/>
<dbReference type="KEGG" id="hat:RC74_06005"/>
<keyword evidence="4" id="KW-1185">Reference proteome</keyword>
<dbReference type="AlphaFoldDB" id="A0A126UXU9"/>
<organism evidence="3 4">
    <name type="scientific">Falsihalocynthiibacter arcticus</name>
    <dbReference type="NCBI Taxonomy" id="1579316"/>
    <lineage>
        <taxon>Bacteria</taxon>
        <taxon>Pseudomonadati</taxon>
        <taxon>Pseudomonadota</taxon>
        <taxon>Alphaproteobacteria</taxon>
        <taxon>Rhodobacterales</taxon>
        <taxon>Roseobacteraceae</taxon>
        <taxon>Falsihalocynthiibacter</taxon>
    </lineage>
</organism>
<sequence length="181" mass="19428">MKISVLIAAVSIVALAACEPTNVVRIGADGKPLPPIYKVPSSGEVEFAVLDSVNLLRQSSGAAPLSLDSKLTAAAATHARDMAVQNRAWHFGSDGSSPLDRVARTGYNGILAGENISETYETELETLSAWMGTADSRRVILDPEAKDMGFSWYQEPSGKIWWAMVTGRNSFGSTNYTFAEN</sequence>